<evidence type="ECO:0000259" key="2">
    <source>
        <dbReference type="PROSITE" id="PS50110"/>
    </source>
</evidence>
<proteinExistence type="predicted"/>
<dbReference type="GO" id="GO:0003677">
    <property type="term" value="F:DNA binding"/>
    <property type="evidence" value="ECO:0007669"/>
    <property type="project" value="InterPro"/>
</dbReference>
<evidence type="ECO:0000313" key="4">
    <source>
        <dbReference type="EMBL" id="MBD2766912.1"/>
    </source>
</evidence>
<dbReference type="SMART" id="SM00448">
    <property type="entry name" value="REC"/>
    <property type="match status" value="1"/>
</dbReference>
<name>A0A927BA16_9BACT</name>
<dbReference type="EMBL" id="JACXAD010000003">
    <property type="protein sequence ID" value="MBD2766912.1"/>
    <property type="molecule type" value="Genomic_DNA"/>
</dbReference>
<keyword evidence="5" id="KW-1185">Reference proteome</keyword>
<dbReference type="Proteomes" id="UP000612233">
    <property type="component" value="Unassembled WGS sequence"/>
</dbReference>
<evidence type="ECO:0000259" key="3">
    <source>
        <dbReference type="PROSITE" id="PS50930"/>
    </source>
</evidence>
<feature type="domain" description="HTH LytTR-type" evidence="3">
    <location>
        <begin position="141"/>
        <end position="214"/>
    </location>
</feature>
<dbReference type="Gene3D" id="3.40.50.2300">
    <property type="match status" value="1"/>
</dbReference>
<feature type="modified residue" description="4-aspartylphosphate" evidence="1">
    <location>
        <position position="55"/>
    </location>
</feature>
<sequence>MPLNAIAIDDEPLALRVIADHARKIPFLELVATTTNPIDGLLRVQQGGIDLVLLDVQMAMLTGLQFLQLLQNQCAVVLTTAYPQYALDGYEYAVADYLLKPISFDRFLKAVQRVHTQTLRAPLLPNQPAAASLSPEVPGYIFVKTDHRLVKISHAEICYIQGGKDYATVVTGTDKVLTLSSLSKLAESLPQPHFLRVHKSYLVAVAKIVAVERQRIYLGEAVIPIGDTYKEEFARVVRGL</sequence>
<dbReference type="Pfam" id="PF00072">
    <property type="entry name" value="Response_reg"/>
    <property type="match status" value="1"/>
</dbReference>
<dbReference type="AlphaFoldDB" id="A0A927BA16"/>
<dbReference type="PROSITE" id="PS50110">
    <property type="entry name" value="RESPONSE_REGULATORY"/>
    <property type="match status" value="1"/>
</dbReference>
<dbReference type="Pfam" id="PF04397">
    <property type="entry name" value="LytTR"/>
    <property type="match status" value="1"/>
</dbReference>
<keyword evidence="1" id="KW-0597">Phosphoprotein</keyword>
<comment type="caution">
    <text evidence="4">The sequence shown here is derived from an EMBL/GenBank/DDBJ whole genome shotgun (WGS) entry which is preliminary data.</text>
</comment>
<protein>
    <submittedName>
        <fullName evidence="4">Response regulator transcription factor</fullName>
    </submittedName>
</protein>
<dbReference type="InterPro" id="IPR007492">
    <property type="entry name" value="LytTR_DNA-bd_dom"/>
</dbReference>
<organism evidence="4 5">
    <name type="scientific">Hymenobacter montanus</name>
    <dbReference type="NCBI Taxonomy" id="2771359"/>
    <lineage>
        <taxon>Bacteria</taxon>
        <taxon>Pseudomonadati</taxon>
        <taxon>Bacteroidota</taxon>
        <taxon>Cytophagia</taxon>
        <taxon>Cytophagales</taxon>
        <taxon>Hymenobacteraceae</taxon>
        <taxon>Hymenobacter</taxon>
    </lineage>
</organism>
<dbReference type="PANTHER" id="PTHR37299:SF1">
    <property type="entry name" value="STAGE 0 SPORULATION PROTEIN A HOMOLOG"/>
    <property type="match status" value="1"/>
</dbReference>
<dbReference type="SUPFAM" id="SSF52172">
    <property type="entry name" value="CheY-like"/>
    <property type="match status" value="1"/>
</dbReference>
<dbReference type="RefSeq" id="WP_191003747.1">
    <property type="nucleotide sequence ID" value="NZ_JACXAD010000003.1"/>
</dbReference>
<feature type="domain" description="Response regulatory" evidence="2">
    <location>
        <begin position="4"/>
        <end position="115"/>
    </location>
</feature>
<dbReference type="InterPro" id="IPR011006">
    <property type="entry name" value="CheY-like_superfamily"/>
</dbReference>
<dbReference type="InterPro" id="IPR001789">
    <property type="entry name" value="Sig_transdc_resp-reg_receiver"/>
</dbReference>
<reference evidence="4" key="1">
    <citation type="submission" date="2020-09" db="EMBL/GenBank/DDBJ databases">
        <authorList>
            <person name="Kim M.K."/>
        </authorList>
    </citation>
    <scope>NUCLEOTIDE SEQUENCE</scope>
    <source>
        <strain evidence="4">BT664</strain>
    </source>
</reference>
<dbReference type="Gene3D" id="2.40.50.1020">
    <property type="entry name" value="LytTr DNA-binding domain"/>
    <property type="match status" value="1"/>
</dbReference>
<evidence type="ECO:0000313" key="5">
    <source>
        <dbReference type="Proteomes" id="UP000612233"/>
    </source>
</evidence>
<dbReference type="SMART" id="SM00850">
    <property type="entry name" value="LytTR"/>
    <property type="match status" value="1"/>
</dbReference>
<accession>A0A927BA16</accession>
<evidence type="ECO:0000256" key="1">
    <source>
        <dbReference type="PROSITE-ProRule" id="PRU00169"/>
    </source>
</evidence>
<dbReference type="PROSITE" id="PS50930">
    <property type="entry name" value="HTH_LYTTR"/>
    <property type="match status" value="1"/>
</dbReference>
<dbReference type="InterPro" id="IPR046947">
    <property type="entry name" value="LytR-like"/>
</dbReference>
<dbReference type="GO" id="GO:0000156">
    <property type="term" value="F:phosphorelay response regulator activity"/>
    <property type="evidence" value="ECO:0007669"/>
    <property type="project" value="InterPro"/>
</dbReference>
<gene>
    <name evidence="4" type="ORF">IC235_03280</name>
</gene>
<dbReference type="PANTHER" id="PTHR37299">
    <property type="entry name" value="TRANSCRIPTIONAL REGULATOR-RELATED"/>
    <property type="match status" value="1"/>
</dbReference>